<comment type="caution">
    <text evidence="2">The sequence shown here is derived from an EMBL/GenBank/DDBJ whole genome shotgun (WGS) entry which is preliminary data.</text>
</comment>
<organism evidence="2 3">
    <name type="scientific">Ophiocordyceps unilateralis</name>
    <name type="common">Zombie-ant fungus</name>
    <name type="synonym">Torrubia unilateralis</name>
    <dbReference type="NCBI Taxonomy" id="268505"/>
    <lineage>
        <taxon>Eukaryota</taxon>
        <taxon>Fungi</taxon>
        <taxon>Dikarya</taxon>
        <taxon>Ascomycota</taxon>
        <taxon>Pezizomycotina</taxon>
        <taxon>Sordariomycetes</taxon>
        <taxon>Hypocreomycetidae</taxon>
        <taxon>Hypocreales</taxon>
        <taxon>Ophiocordycipitaceae</taxon>
        <taxon>Ophiocordyceps</taxon>
    </lineage>
</organism>
<evidence type="ECO:0000313" key="3">
    <source>
        <dbReference type="Proteomes" id="UP000037136"/>
    </source>
</evidence>
<feature type="region of interest" description="Disordered" evidence="1">
    <location>
        <begin position="82"/>
        <end position="209"/>
    </location>
</feature>
<dbReference type="InterPro" id="IPR018822">
    <property type="entry name" value="UPF0646"/>
</dbReference>
<accession>A0A2A9PIA1</accession>
<feature type="compositionally biased region" description="Polar residues" evidence="1">
    <location>
        <begin position="123"/>
        <end position="146"/>
    </location>
</feature>
<reference evidence="2 3" key="2">
    <citation type="journal article" date="2017" name="Sci. Rep.">
        <title>Ant-infecting Ophiocordyceps genomes reveal a high diversity of potential behavioral manipulation genes and a possible major role for enterotoxins.</title>
        <authorList>
            <person name="de Bekker C."/>
            <person name="Ohm R.A."/>
            <person name="Evans H.C."/>
            <person name="Brachmann A."/>
            <person name="Hughes D.P."/>
        </authorList>
    </citation>
    <scope>NUCLEOTIDE SEQUENCE [LARGE SCALE GENOMIC DNA]</scope>
    <source>
        <strain evidence="2 3">SC16a</strain>
    </source>
</reference>
<feature type="compositionally biased region" description="Acidic residues" evidence="1">
    <location>
        <begin position="420"/>
        <end position="433"/>
    </location>
</feature>
<feature type="region of interest" description="Disordered" evidence="1">
    <location>
        <begin position="489"/>
        <end position="547"/>
    </location>
</feature>
<feature type="region of interest" description="Disordered" evidence="1">
    <location>
        <begin position="762"/>
        <end position="808"/>
    </location>
</feature>
<proteinExistence type="predicted"/>
<feature type="compositionally biased region" description="Basic and acidic residues" evidence="1">
    <location>
        <begin position="167"/>
        <end position="179"/>
    </location>
</feature>
<feature type="compositionally biased region" description="Polar residues" evidence="1">
    <location>
        <begin position="709"/>
        <end position="726"/>
    </location>
</feature>
<reference evidence="2 3" key="1">
    <citation type="journal article" date="2015" name="BMC Genomics">
        <title>Gene expression during zombie ant biting behavior reflects the complexity underlying fungal parasitic behavioral manipulation.</title>
        <authorList>
            <person name="de Bekker C."/>
            <person name="Ohm R.A."/>
            <person name="Loreto R.G."/>
            <person name="Sebastian A."/>
            <person name="Albert I."/>
            <person name="Merrow M."/>
            <person name="Brachmann A."/>
            <person name="Hughes D.P."/>
        </authorList>
    </citation>
    <scope>NUCLEOTIDE SEQUENCE [LARGE SCALE GENOMIC DNA]</scope>
    <source>
        <strain evidence="2 3">SC16a</strain>
    </source>
</reference>
<dbReference type="Pfam" id="PF10336">
    <property type="entry name" value="DUF2420"/>
    <property type="match status" value="1"/>
</dbReference>
<evidence type="ECO:0000313" key="2">
    <source>
        <dbReference type="EMBL" id="PFH61109.1"/>
    </source>
</evidence>
<feature type="region of interest" description="Disordered" evidence="1">
    <location>
        <begin position="1"/>
        <end position="60"/>
    </location>
</feature>
<dbReference type="OrthoDB" id="5339076at2759"/>
<keyword evidence="3" id="KW-1185">Reference proteome</keyword>
<feature type="compositionally biased region" description="Basic and acidic residues" evidence="1">
    <location>
        <begin position="111"/>
        <end position="122"/>
    </location>
</feature>
<feature type="compositionally biased region" description="Basic and acidic residues" evidence="1">
    <location>
        <begin position="148"/>
        <end position="159"/>
    </location>
</feature>
<feature type="region of interest" description="Disordered" evidence="1">
    <location>
        <begin position="703"/>
        <end position="739"/>
    </location>
</feature>
<name>A0A2A9PIA1_OPHUN</name>
<feature type="compositionally biased region" description="Polar residues" evidence="1">
    <location>
        <begin position="95"/>
        <end position="104"/>
    </location>
</feature>
<feature type="compositionally biased region" description="Basic and acidic residues" evidence="1">
    <location>
        <begin position="528"/>
        <end position="543"/>
    </location>
</feature>
<feature type="compositionally biased region" description="Basic and acidic residues" evidence="1">
    <location>
        <begin position="727"/>
        <end position="738"/>
    </location>
</feature>
<gene>
    <name evidence="2" type="ORF">XA68_18173</name>
</gene>
<feature type="region of interest" description="Disordered" evidence="1">
    <location>
        <begin position="374"/>
        <end position="452"/>
    </location>
</feature>
<dbReference type="AlphaFoldDB" id="A0A2A9PIA1"/>
<feature type="compositionally biased region" description="Acidic residues" evidence="1">
    <location>
        <begin position="184"/>
        <end position="205"/>
    </location>
</feature>
<protein>
    <submittedName>
        <fullName evidence="2">Uncharacterized protein</fullName>
    </submittedName>
</protein>
<dbReference type="STRING" id="268505.A0A2A9PIA1"/>
<evidence type="ECO:0000256" key="1">
    <source>
        <dbReference type="SAM" id="MobiDB-lite"/>
    </source>
</evidence>
<dbReference type="Proteomes" id="UP000037136">
    <property type="component" value="Unassembled WGS sequence"/>
</dbReference>
<dbReference type="EMBL" id="LAZP02000089">
    <property type="protein sequence ID" value="PFH61109.1"/>
    <property type="molecule type" value="Genomic_DNA"/>
</dbReference>
<sequence>MFPILSSARSNSVHAPDGFQYPEKRSAQLSGSVQVDLPLPSPSAYRPPLSMSDSEAVQNDPVGEAAPRTVIAHIVDEDLIDYDSDDLPADDPSPKQTVKLTHSPSIALDPGKNDDFAHEATHDNINQSSPAGNFGDATTSRPQELGSSDDREPREHYEIDWEDDVSRDETDPNSTHREGPNPGQEDETENNLQDDPDAQEEELESTEAVPVAKTWLERLPTVWVQYKGEDYPLFSHSSDGFFSDDSILTQPMETVLDGFRAELSNEIDPDDDLVFQVDKLGLEFTEESCRYVLEIQMHEVLTMLDMLLDNQDPDSDSATERVLYTYLFTRPNTKRRYCNLRDKMYEGVRLDSVMYVFRPPSAGRVVETTRVSQNNQDLPDGYDNIGVDEANHGHDQQGENLGPDADCFDDTEGEAIRDEDAVDYDDEIDIDDGNDGRFEEADMAGDSGGPDAADIVEAAHEDEFETNPTGTADDEDLIDFMADDQNMESPKIGAAAPSGDNPGPGSINLVSGRDAVGGDASANDEDGDQRADVDGEGHDDAGRNDVQITSNVHGQLYEEDLIDYGTDDKLVVASSTDQHGEGNYVIRRDQGNKTIIHTAPVHDPEFDQDVEIYGLTEDADVEAGDQLQLGEDLDLATGLGEVLAGTDADDEAMADMGETYRTSQVQMDPSPGSAADELVGTQAETTLETALAVDLSGTGEVGDGLASAGLQSGPDTRGATDSSTTVKLRDKGDAHLTPDDAVAGMAHADSLQELHEIDWEDDAVTGNGGAGAPLNGLKRELPTEADEEDGSDVKRRASTSPPRLGRLRDLSAAAECRHCQEPRQVGASCVD</sequence>